<keyword evidence="2" id="KW-1185">Reference proteome</keyword>
<gene>
    <name evidence="1" type="ORF">ABIF63_003721</name>
</gene>
<evidence type="ECO:0000313" key="1">
    <source>
        <dbReference type="EMBL" id="MET4719615.1"/>
    </source>
</evidence>
<name>A0ABV2RRR9_BRAJP</name>
<reference evidence="1 2" key="1">
    <citation type="submission" date="2024-06" db="EMBL/GenBank/DDBJ databases">
        <title>Genomic Encyclopedia of Type Strains, Phase V (KMG-V): Genome sequencing to study the core and pangenomes of soil and plant-associated prokaryotes.</title>
        <authorList>
            <person name="Whitman W."/>
        </authorList>
    </citation>
    <scope>NUCLEOTIDE SEQUENCE [LARGE SCALE GENOMIC DNA]</scope>
    <source>
        <strain evidence="1 2">USDA 160</strain>
    </source>
</reference>
<organism evidence="1 2">
    <name type="scientific">Bradyrhizobium japonicum</name>
    <dbReference type="NCBI Taxonomy" id="375"/>
    <lineage>
        <taxon>Bacteria</taxon>
        <taxon>Pseudomonadati</taxon>
        <taxon>Pseudomonadota</taxon>
        <taxon>Alphaproteobacteria</taxon>
        <taxon>Hyphomicrobiales</taxon>
        <taxon>Nitrobacteraceae</taxon>
        <taxon>Bradyrhizobium</taxon>
    </lineage>
</organism>
<accession>A0ABV2RRR9</accession>
<dbReference type="RefSeq" id="WP_225894841.1">
    <property type="nucleotide sequence ID" value="NZ_BJNK01000013.1"/>
</dbReference>
<sequence length="207" mass="22048">MPHDERHPFVHRPTNRMVSDLTSIAIARGRTRLAARVRLIGMDVARQPTKRRRPQMMPKAINISDTIKVKSIDTGGQSAGNGGDGTFKGAIISKPTVNYDPTNKAEGADVHVNNGDHVKQTADWDAGGANAKASYFSKAHGGDAESNGSQKSYSGYDTSKVYANTDATQINKVMVDQHQEVVAGIGGDGGDGNFAWGGGVTFHLDTL</sequence>
<evidence type="ECO:0000313" key="2">
    <source>
        <dbReference type="Proteomes" id="UP001549291"/>
    </source>
</evidence>
<comment type="caution">
    <text evidence="1">The sequence shown here is derived from an EMBL/GenBank/DDBJ whole genome shotgun (WGS) entry which is preliminary data.</text>
</comment>
<evidence type="ECO:0008006" key="3">
    <source>
        <dbReference type="Google" id="ProtNLM"/>
    </source>
</evidence>
<dbReference type="GeneID" id="64071590"/>
<protein>
    <recommendedName>
        <fullName evidence="3">PE-PGRS family protein</fullName>
    </recommendedName>
</protein>
<dbReference type="Proteomes" id="UP001549291">
    <property type="component" value="Unassembled WGS sequence"/>
</dbReference>
<proteinExistence type="predicted"/>
<dbReference type="EMBL" id="JBEPTQ010000002">
    <property type="protein sequence ID" value="MET4719615.1"/>
    <property type="molecule type" value="Genomic_DNA"/>
</dbReference>